<evidence type="ECO:0000313" key="1">
    <source>
        <dbReference type="EMBL" id="QBQ81475.1"/>
    </source>
</evidence>
<dbReference type="EMBL" id="MK373798">
    <property type="protein sequence ID" value="QBQ81475.1"/>
    <property type="molecule type" value="Genomic_DNA"/>
</dbReference>
<organism evidence="1 2">
    <name type="scientific">Escherichia phage vB_EcoS_G29-2</name>
    <dbReference type="NCBI Taxonomy" id="2508189"/>
    <lineage>
        <taxon>Viruses</taxon>
        <taxon>Duplodnaviria</taxon>
        <taxon>Heunggongvirae</taxon>
        <taxon>Uroviricota</taxon>
        <taxon>Caudoviricetes</taxon>
        <taxon>Drexlerviridae</taxon>
        <taxon>Tempevirinae</taxon>
        <taxon>Hanrivervirus</taxon>
        <taxon>Hanrivervirus G292</taxon>
    </lineage>
</organism>
<reference evidence="1 2" key="1">
    <citation type="submission" date="2019-01" db="EMBL/GenBank/DDBJ databases">
        <title>Still something new to discover - new insights into E. coli phage diversity and taxonomy.</title>
        <authorList>
            <person name="Korf I.H.E."/>
            <person name="Adriaennsens E."/>
            <person name="Dreiseikelmann B."/>
            <person name="Kropinski A."/>
            <person name="Nimtz M."/>
            <person name="Meier-Kolthoff J.P."/>
            <person name="Rohde M."/>
            <person name="van Raaij M."/>
            <person name="Wittmann J."/>
        </authorList>
    </citation>
    <scope>NUCLEOTIDE SEQUENCE [LARGE SCALE GENOMIC DNA]</scope>
</reference>
<sequence>MDNYIKPSQRCAQKQEEALERGDTETAMHYFEMYNLWKGRGL</sequence>
<proteinExistence type="predicted"/>
<protein>
    <submittedName>
        <fullName evidence="1">Uncharacterized protein</fullName>
    </submittedName>
</protein>
<accession>A0A482N7A2</accession>
<name>A0A482N7A2_9CAUD</name>
<gene>
    <name evidence="1" type="ORF">G292_00021</name>
</gene>
<evidence type="ECO:0000313" key="2">
    <source>
        <dbReference type="Proteomes" id="UP000306344"/>
    </source>
</evidence>
<dbReference type="Proteomes" id="UP000306344">
    <property type="component" value="Segment"/>
</dbReference>
<keyword evidence="2" id="KW-1185">Reference proteome</keyword>